<keyword evidence="4" id="KW-0732">Signal</keyword>
<reference evidence="5 6" key="1">
    <citation type="submission" date="2023-03" db="EMBL/GenBank/DDBJ databases">
        <title>Draft genome sequence of Thalassotalea insulae KCTC 62186T.</title>
        <authorList>
            <person name="Sawabe T."/>
        </authorList>
    </citation>
    <scope>NUCLEOTIDE SEQUENCE [LARGE SCALE GENOMIC DNA]</scope>
    <source>
        <strain evidence="5 6">KCTC 62186</strain>
    </source>
</reference>
<keyword evidence="3" id="KW-0802">TPR repeat</keyword>
<dbReference type="Gene3D" id="3.40.50.1820">
    <property type="entry name" value="alpha/beta hydrolase"/>
    <property type="match status" value="1"/>
</dbReference>
<dbReference type="PANTHER" id="PTHR40841:SF2">
    <property type="entry name" value="SIDEROPHORE-DEGRADING ESTERASE (EUROFUNG)"/>
    <property type="match status" value="1"/>
</dbReference>
<keyword evidence="2" id="KW-0378">Hydrolase</keyword>
<dbReference type="Proteomes" id="UP001157186">
    <property type="component" value="Unassembled WGS sequence"/>
</dbReference>
<evidence type="ECO:0000256" key="1">
    <source>
        <dbReference type="ARBA" id="ARBA00005622"/>
    </source>
</evidence>
<comment type="caution">
    <text evidence="5">The sequence shown here is derived from an EMBL/GenBank/DDBJ whole genome shotgun (WGS) entry which is preliminary data.</text>
</comment>
<dbReference type="InterPro" id="IPR011990">
    <property type="entry name" value="TPR-like_helical_dom_sf"/>
</dbReference>
<dbReference type="InterPro" id="IPR052558">
    <property type="entry name" value="Siderophore_Hydrolase_D"/>
</dbReference>
<feature type="repeat" description="TPR" evidence="3">
    <location>
        <begin position="301"/>
        <end position="334"/>
    </location>
</feature>
<evidence type="ECO:0008006" key="7">
    <source>
        <dbReference type="Google" id="ProtNLM"/>
    </source>
</evidence>
<evidence type="ECO:0000313" key="5">
    <source>
        <dbReference type="EMBL" id="GLX77731.1"/>
    </source>
</evidence>
<evidence type="ECO:0000256" key="3">
    <source>
        <dbReference type="PROSITE-ProRule" id="PRU00339"/>
    </source>
</evidence>
<keyword evidence="6" id="KW-1185">Reference proteome</keyword>
<evidence type="ECO:0000256" key="2">
    <source>
        <dbReference type="ARBA" id="ARBA00022801"/>
    </source>
</evidence>
<dbReference type="PROSITE" id="PS50005">
    <property type="entry name" value="TPR"/>
    <property type="match status" value="1"/>
</dbReference>
<feature type="chain" id="PRO_5047519472" description="Esterase" evidence="4">
    <location>
        <begin position="22"/>
        <end position="386"/>
    </location>
</feature>
<name>A0ABQ6GSS8_9GAMM</name>
<evidence type="ECO:0000256" key="4">
    <source>
        <dbReference type="SAM" id="SignalP"/>
    </source>
</evidence>
<dbReference type="EMBL" id="BSST01000001">
    <property type="protein sequence ID" value="GLX77731.1"/>
    <property type="molecule type" value="Genomic_DNA"/>
</dbReference>
<dbReference type="Gene3D" id="1.25.40.10">
    <property type="entry name" value="Tetratricopeptide repeat domain"/>
    <property type="match status" value="1"/>
</dbReference>
<dbReference type="PANTHER" id="PTHR40841">
    <property type="entry name" value="SIDEROPHORE TRIACETYLFUSARININE C ESTERASE"/>
    <property type="match status" value="1"/>
</dbReference>
<organism evidence="5 6">
    <name type="scientific">Thalassotalea insulae</name>
    <dbReference type="NCBI Taxonomy" id="2056778"/>
    <lineage>
        <taxon>Bacteria</taxon>
        <taxon>Pseudomonadati</taxon>
        <taxon>Pseudomonadota</taxon>
        <taxon>Gammaproteobacteria</taxon>
        <taxon>Alteromonadales</taxon>
        <taxon>Colwelliaceae</taxon>
        <taxon>Thalassotalea</taxon>
    </lineage>
</organism>
<accession>A0ABQ6GSS8</accession>
<feature type="signal peptide" evidence="4">
    <location>
        <begin position="1"/>
        <end position="21"/>
    </location>
</feature>
<proteinExistence type="inferred from homology"/>
<dbReference type="InterPro" id="IPR029058">
    <property type="entry name" value="AB_hydrolase_fold"/>
</dbReference>
<protein>
    <recommendedName>
        <fullName evidence="7">Esterase</fullName>
    </recommendedName>
</protein>
<dbReference type="InterPro" id="IPR019734">
    <property type="entry name" value="TPR_rpt"/>
</dbReference>
<sequence>MIRIFCLLLLLTICSINATVAKEITIGKSETLHSAILNEQRGLLVSLPKGYDKSGYSYPVIYFTDADAHFELMVSTVNFLIQSDIIPPLILIGIQTSSNRTRDLTPKIFNEEDKKHPWFQSTEYGGANKFLAFIEQELIPHVDKKYRTADFKIFSGHSFGGLFSIYTYVNKPNLFDGFMAISPSLGWDNERIVNEAKELIKNNSLPKKPLFLSKGSEQGTIATSYTSIINLFEKDTTYPMIAQEFPDENHLTVVFDAQFHGLKAIFMEWELPFLESAKGLKLVETHSKKVKEAFKINFTSENWLINLGNSLYYKKSYDSAIEAYEYNLKLFPSHAYSYFQLAKTYEAKKEYKLARVNYIKANELVPVSSPFKSTYELAIQNLTSKE</sequence>
<dbReference type="SMART" id="SM00028">
    <property type="entry name" value="TPR"/>
    <property type="match status" value="2"/>
</dbReference>
<dbReference type="InterPro" id="IPR000801">
    <property type="entry name" value="Esterase-like"/>
</dbReference>
<dbReference type="SUPFAM" id="SSF48452">
    <property type="entry name" value="TPR-like"/>
    <property type="match status" value="1"/>
</dbReference>
<dbReference type="SUPFAM" id="SSF53474">
    <property type="entry name" value="alpha/beta-Hydrolases"/>
    <property type="match status" value="1"/>
</dbReference>
<evidence type="ECO:0000313" key="6">
    <source>
        <dbReference type="Proteomes" id="UP001157186"/>
    </source>
</evidence>
<comment type="similarity">
    <text evidence="1">Belongs to the esterase D family.</text>
</comment>
<dbReference type="Pfam" id="PF00756">
    <property type="entry name" value="Esterase"/>
    <property type="match status" value="1"/>
</dbReference>
<gene>
    <name evidence="5" type="ORF">tinsulaeT_10710</name>
</gene>